<name>A0AAV4WEJ5_9ARAC</name>
<gene>
    <name evidence="1" type="ORF">CDAR_547951</name>
</gene>
<protein>
    <submittedName>
        <fullName evidence="1">Uncharacterized protein</fullName>
    </submittedName>
</protein>
<evidence type="ECO:0000313" key="1">
    <source>
        <dbReference type="EMBL" id="GIY81142.1"/>
    </source>
</evidence>
<dbReference type="Proteomes" id="UP001054837">
    <property type="component" value="Unassembled WGS sequence"/>
</dbReference>
<evidence type="ECO:0000313" key="2">
    <source>
        <dbReference type="Proteomes" id="UP001054837"/>
    </source>
</evidence>
<dbReference type="EMBL" id="BPLQ01014581">
    <property type="protein sequence ID" value="GIY81142.1"/>
    <property type="molecule type" value="Genomic_DNA"/>
</dbReference>
<reference evidence="1 2" key="1">
    <citation type="submission" date="2021-06" db="EMBL/GenBank/DDBJ databases">
        <title>Caerostris darwini draft genome.</title>
        <authorList>
            <person name="Kono N."/>
            <person name="Arakawa K."/>
        </authorList>
    </citation>
    <scope>NUCLEOTIDE SEQUENCE [LARGE SCALE GENOMIC DNA]</scope>
</reference>
<dbReference type="AlphaFoldDB" id="A0AAV4WEJ5"/>
<accession>A0AAV4WEJ5</accession>
<proteinExistence type="predicted"/>
<keyword evidence="2" id="KW-1185">Reference proteome</keyword>
<organism evidence="1 2">
    <name type="scientific">Caerostris darwini</name>
    <dbReference type="NCBI Taxonomy" id="1538125"/>
    <lineage>
        <taxon>Eukaryota</taxon>
        <taxon>Metazoa</taxon>
        <taxon>Ecdysozoa</taxon>
        <taxon>Arthropoda</taxon>
        <taxon>Chelicerata</taxon>
        <taxon>Arachnida</taxon>
        <taxon>Araneae</taxon>
        <taxon>Araneomorphae</taxon>
        <taxon>Entelegynae</taxon>
        <taxon>Araneoidea</taxon>
        <taxon>Araneidae</taxon>
        <taxon>Caerostris</taxon>
    </lineage>
</organism>
<sequence>MNVWFLLFDRDTAFQFAPTARRGEEYMQPVLNSSLEEECILINQGQEECIKFSRFRENRSLYWVRQDLLVFLFGSPPLLLDFEIECVSPPNAYFCREK</sequence>
<comment type="caution">
    <text evidence="1">The sequence shown here is derived from an EMBL/GenBank/DDBJ whole genome shotgun (WGS) entry which is preliminary data.</text>
</comment>